<keyword evidence="7" id="KW-1185">Reference proteome</keyword>
<dbReference type="FunFam" id="3.20.20.80:FF:000135">
    <property type="entry name" value="Beta-galactosidase, putative, bgl35A"/>
    <property type="match status" value="1"/>
</dbReference>
<comment type="caution">
    <text evidence="6">The sequence shown here is derived from an EMBL/GenBank/DDBJ whole genome shotgun (WGS) entry which is preliminary data.</text>
</comment>
<accession>A0A3N5CX53</accession>
<reference evidence="6 7" key="1">
    <citation type="submission" date="2018-11" db="EMBL/GenBank/DDBJ databases">
        <title>Erythrobacter spongiae sp. nov., isolated from a marine sponge.</title>
        <authorList>
            <person name="Zhuang L."/>
            <person name="Luo L."/>
        </authorList>
    </citation>
    <scope>NUCLEOTIDE SEQUENCE [LARGE SCALE GENOMIC DNA]</scope>
    <source>
        <strain evidence="6 7">HN-E23</strain>
    </source>
</reference>
<dbReference type="Pfam" id="PF18120">
    <property type="entry name" value="DUF5597"/>
    <property type="match status" value="1"/>
</dbReference>
<protein>
    <submittedName>
        <fullName evidence="6">Beta-galactosidase</fullName>
    </submittedName>
</protein>
<feature type="domain" description="DUF5597" evidence="5">
    <location>
        <begin position="389"/>
        <end position="529"/>
    </location>
</feature>
<feature type="domain" description="Glycoside hydrolase family 42 N-terminal" evidence="4">
    <location>
        <begin position="71"/>
        <end position="198"/>
    </location>
</feature>
<feature type="chain" id="PRO_5018001684" evidence="3">
    <location>
        <begin position="26"/>
        <end position="544"/>
    </location>
</feature>
<dbReference type="Pfam" id="PF02449">
    <property type="entry name" value="Glyco_hydro_42"/>
    <property type="match status" value="1"/>
</dbReference>
<dbReference type="AlphaFoldDB" id="A0A3N5CX53"/>
<dbReference type="GO" id="GO:0005975">
    <property type="term" value="P:carbohydrate metabolic process"/>
    <property type="evidence" value="ECO:0007669"/>
    <property type="project" value="InterPro"/>
</dbReference>
<evidence type="ECO:0000256" key="1">
    <source>
        <dbReference type="ARBA" id="ARBA00022801"/>
    </source>
</evidence>
<evidence type="ECO:0000313" key="6">
    <source>
        <dbReference type="EMBL" id="RPF72160.1"/>
    </source>
</evidence>
<dbReference type="GO" id="GO:0009341">
    <property type="term" value="C:beta-galactosidase complex"/>
    <property type="evidence" value="ECO:0007669"/>
    <property type="project" value="InterPro"/>
</dbReference>
<sequence length="544" mass="59645">MKPARMLRVMACAVLACLIAIPAASQSPAPHFEQGRAHTGLIVDGRPYLALAVQANNSSNYPAMLDAVWPMMERLHANTLLMPVAWEQIEPAEGEFDLSFLDTLIEEARTRDKRLVLLWYGAFKNTAPGYAPVWVKRDGERFPRMRTADGTAHYALSPHGAATREGDARAFAAVMRRLAKIDSQHTVIMVQVENETGSYGLARDHAPGPDGLFARPIPAELARGMGIARAPWAEAFGPRAEQFFMSWHMARYVEAVASAGLAEWDLPVMVNAALGDAFTAEAGDVGPSGGPNWNALPIWRIAAPSIDAYGPDIYTRDADAVMAFLGRFGADGAPLVVPETGNAAEYARFFWPALGRGTVLYSPFGMDRASPPNYPLGAKVLDEATLDSFAAPYALLAPVARHWARLAMDHATWGTARGNDAADQSHSMGRWRITAQYARWPFGEDNWTWIARDPHPLADVPTGGAVAMQLEPDTFLIAGRNVRLRIALTDPSEGEKAQLIEAQEGTFVKGESVMRRRWNGDQVDYGFNFGQQPVWLRVQMGTYR</sequence>
<dbReference type="Proteomes" id="UP000275232">
    <property type="component" value="Unassembled WGS sequence"/>
</dbReference>
<dbReference type="EMBL" id="RPFZ01000001">
    <property type="protein sequence ID" value="RPF72160.1"/>
    <property type="molecule type" value="Genomic_DNA"/>
</dbReference>
<keyword evidence="3" id="KW-0732">Signal</keyword>
<evidence type="ECO:0000256" key="3">
    <source>
        <dbReference type="SAM" id="SignalP"/>
    </source>
</evidence>
<keyword evidence="2" id="KW-0326">Glycosidase</keyword>
<evidence type="ECO:0000259" key="5">
    <source>
        <dbReference type="Pfam" id="PF18120"/>
    </source>
</evidence>
<dbReference type="Gene3D" id="2.60.220.20">
    <property type="entry name" value="putative beta-Galactosidase from caulobacter crescentus"/>
    <property type="match status" value="1"/>
</dbReference>
<evidence type="ECO:0000256" key="2">
    <source>
        <dbReference type="ARBA" id="ARBA00023295"/>
    </source>
</evidence>
<feature type="signal peptide" evidence="3">
    <location>
        <begin position="1"/>
        <end position="25"/>
    </location>
</feature>
<keyword evidence="1" id="KW-0378">Hydrolase</keyword>
<dbReference type="InterPro" id="IPR040719">
    <property type="entry name" value="DUF5597"/>
</dbReference>
<gene>
    <name evidence="6" type="ORF">EG799_11410</name>
</gene>
<dbReference type="GO" id="GO:0004565">
    <property type="term" value="F:beta-galactosidase activity"/>
    <property type="evidence" value="ECO:0007669"/>
    <property type="project" value="InterPro"/>
</dbReference>
<name>A0A3N5CX53_9SPHN</name>
<proteinExistence type="predicted"/>
<evidence type="ECO:0000313" key="7">
    <source>
        <dbReference type="Proteomes" id="UP000275232"/>
    </source>
</evidence>
<evidence type="ECO:0000259" key="4">
    <source>
        <dbReference type="Pfam" id="PF02449"/>
    </source>
</evidence>
<dbReference type="Gene3D" id="3.20.20.80">
    <property type="entry name" value="Glycosidases"/>
    <property type="match status" value="1"/>
</dbReference>
<dbReference type="InterPro" id="IPR013529">
    <property type="entry name" value="Glyco_hydro_42_N"/>
</dbReference>
<dbReference type="SUPFAM" id="SSF51445">
    <property type="entry name" value="(Trans)glycosidases"/>
    <property type="match status" value="1"/>
</dbReference>
<dbReference type="InterPro" id="IPR017853">
    <property type="entry name" value="GH"/>
</dbReference>
<organism evidence="6 7">
    <name type="scientific">Aurantiacibacter spongiae</name>
    <dbReference type="NCBI Taxonomy" id="2488860"/>
    <lineage>
        <taxon>Bacteria</taxon>
        <taxon>Pseudomonadati</taxon>
        <taxon>Pseudomonadota</taxon>
        <taxon>Alphaproteobacteria</taxon>
        <taxon>Sphingomonadales</taxon>
        <taxon>Erythrobacteraceae</taxon>
        <taxon>Aurantiacibacter</taxon>
    </lineage>
</organism>